<evidence type="ECO:0000313" key="2">
    <source>
        <dbReference type="EMBL" id="KAE8009202.1"/>
    </source>
</evidence>
<dbReference type="Pfam" id="PF00171">
    <property type="entry name" value="Aldedh"/>
    <property type="match status" value="1"/>
</dbReference>
<dbReference type="OrthoDB" id="1740548at2759"/>
<evidence type="ECO:0000259" key="1">
    <source>
        <dbReference type="Pfam" id="PF00171"/>
    </source>
</evidence>
<dbReference type="EMBL" id="CM017322">
    <property type="protein sequence ID" value="KAE8009202.1"/>
    <property type="molecule type" value="Genomic_DNA"/>
</dbReference>
<name>A0A5N6QTE5_9ROSI</name>
<evidence type="ECO:0000313" key="3">
    <source>
        <dbReference type="Proteomes" id="UP000327013"/>
    </source>
</evidence>
<dbReference type="GO" id="GO:0016620">
    <property type="term" value="F:oxidoreductase activity, acting on the aldehyde or oxo group of donors, NAD or NADP as acceptor"/>
    <property type="evidence" value="ECO:0007669"/>
    <property type="project" value="InterPro"/>
</dbReference>
<dbReference type="SUPFAM" id="SSF53720">
    <property type="entry name" value="ALDH-like"/>
    <property type="match status" value="1"/>
</dbReference>
<dbReference type="AlphaFoldDB" id="A0A5N6QTE5"/>
<protein>
    <recommendedName>
        <fullName evidence="1">Aldehyde dehydrogenase domain-containing protein</fullName>
    </recommendedName>
</protein>
<gene>
    <name evidence="2" type="ORF">FH972_005651</name>
</gene>
<feature type="domain" description="Aldehyde dehydrogenase" evidence="1">
    <location>
        <begin position="144"/>
        <end position="178"/>
    </location>
</feature>
<organism evidence="2 3">
    <name type="scientific">Carpinus fangiana</name>
    <dbReference type="NCBI Taxonomy" id="176857"/>
    <lineage>
        <taxon>Eukaryota</taxon>
        <taxon>Viridiplantae</taxon>
        <taxon>Streptophyta</taxon>
        <taxon>Embryophyta</taxon>
        <taxon>Tracheophyta</taxon>
        <taxon>Spermatophyta</taxon>
        <taxon>Magnoliopsida</taxon>
        <taxon>eudicotyledons</taxon>
        <taxon>Gunneridae</taxon>
        <taxon>Pentapetalae</taxon>
        <taxon>rosids</taxon>
        <taxon>fabids</taxon>
        <taxon>Fagales</taxon>
        <taxon>Betulaceae</taxon>
        <taxon>Carpinus</taxon>
    </lineage>
</organism>
<sequence length="198" mass="22314">MEVEADEKELKAAGAEPLPDGRKGLRIHGWEIESRKRSILTSSNFVLWEEKLQTSHLPEIRICCQLAEDVKGIETAEEVDELRAAKDVDSRIAVDVEGLKPVKNDVDLNISKDFEDLKSKLNKMDSKLRELVVSEFCFYVSLIGRKIAPTILLDVSRDSVIMNEEIFGPLLPIVTVGTKRVDYIDMAQAPLFLQDAFL</sequence>
<dbReference type="Proteomes" id="UP000327013">
    <property type="component" value="Chromosome 2"/>
</dbReference>
<dbReference type="InterPro" id="IPR016163">
    <property type="entry name" value="Ald_DH_C"/>
</dbReference>
<keyword evidence="3" id="KW-1185">Reference proteome</keyword>
<proteinExistence type="predicted"/>
<accession>A0A5N6QTE5</accession>
<reference evidence="2 3" key="1">
    <citation type="submission" date="2019-06" db="EMBL/GenBank/DDBJ databases">
        <title>A chromosomal-level reference genome of Carpinus fangiana (Coryloideae, Betulaceae).</title>
        <authorList>
            <person name="Yang X."/>
            <person name="Wang Z."/>
            <person name="Zhang L."/>
            <person name="Hao G."/>
            <person name="Liu J."/>
            <person name="Yang Y."/>
        </authorList>
    </citation>
    <scope>NUCLEOTIDE SEQUENCE [LARGE SCALE GENOMIC DNA]</scope>
    <source>
        <strain evidence="2">Cfa_2016G</strain>
        <tissue evidence="2">Leaf</tissue>
    </source>
</reference>
<dbReference type="InterPro" id="IPR015590">
    <property type="entry name" value="Aldehyde_DH_dom"/>
</dbReference>
<dbReference type="Gene3D" id="3.40.309.10">
    <property type="entry name" value="Aldehyde Dehydrogenase, Chain A, domain 2"/>
    <property type="match status" value="1"/>
</dbReference>
<dbReference type="InterPro" id="IPR016161">
    <property type="entry name" value="Ald_DH/histidinol_DH"/>
</dbReference>